<feature type="region of interest" description="Disordered" evidence="1">
    <location>
        <begin position="1"/>
        <end position="22"/>
    </location>
</feature>
<proteinExistence type="predicted"/>
<dbReference type="InterPro" id="IPR013766">
    <property type="entry name" value="Thioredoxin_domain"/>
</dbReference>
<dbReference type="Proteomes" id="UP000679691">
    <property type="component" value="Unassembled WGS sequence"/>
</dbReference>
<evidence type="ECO:0000259" key="2">
    <source>
        <dbReference type="PROSITE" id="PS51352"/>
    </source>
</evidence>
<evidence type="ECO:0000313" key="3">
    <source>
        <dbReference type="EMBL" id="MBP3944000.1"/>
    </source>
</evidence>
<reference evidence="3" key="1">
    <citation type="submission" date="2021-03" db="EMBL/GenBank/DDBJ databases">
        <authorList>
            <person name="Lu T."/>
            <person name="Wang Q."/>
            <person name="Han X."/>
        </authorList>
    </citation>
    <scope>NUCLEOTIDE SEQUENCE</scope>
    <source>
        <strain evidence="3">WQ 2009</strain>
    </source>
</reference>
<dbReference type="SUPFAM" id="SSF52833">
    <property type="entry name" value="Thioredoxin-like"/>
    <property type="match status" value="1"/>
</dbReference>
<dbReference type="InterPro" id="IPR000866">
    <property type="entry name" value="AhpC/TSA"/>
</dbReference>
<comment type="caution">
    <text evidence="3">The sequence shown here is derived from an EMBL/GenBank/DDBJ whole genome shotgun (WGS) entry which is preliminary data.</text>
</comment>
<sequence>MGLLSACTGNADKGTDSNTQAPIENTANAVDEHAGHNHAPGEGHDHAAEVKPAAQAPATLPDFTFYILKSGIKVSKADLSTTKNSAFLLFDPGCGHCQQEAVALEKNIASLKNVDLYFVSMNDPALILGFMKSFMPKLGNADNVEVLFDKTQDFISKIHIPNQFPANYVYGPDGKLKASWEGEKNINEVIAAFNK</sequence>
<protein>
    <submittedName>
        <fullName evidence="3">Redoxin domain-containing protein</fullName>
    </submittedName>
</protein>
<name>A0A8T4HA60_9SPHI</name>
<organism evidence="3 4">
    <name type="scientific">Rhinopithecimicrobium faecis</name>
    <dbReference type="NCBI Taxonomy" id="2820698"/>
    <lineage>
        <taxon>Bacteria</taxon>
        <taxon>Pseudomonadati</taxon>
        <taxon>Bacteroidota</taxon>
        <taxon>Sphingobacteriia</taxon>
        <taxon>Sphingobacteriales</taxon>
        <taxon>Sphingobacteriaceae</taxon>
        <taxon>Rhinopithecimicrobium</taxon>
    </lineage>
</organism>
<keyword evidence="4" id="KW-1185">Reference proteome</keyword>
<dbReference type="PROSITE" id="PS51352">
    <property type="entry name" value="THIOREDOXIN_2"/>
    <property type="match status" value="1"/>
</dbReference>
<gene>
    <name evidence="3" type="ORF">J5U18_10585</name>
</gene>
<dbReference type="Pfam" id="PF00578">
    <property type="entry name" value="AhpC-TSA"/>
    <property type="match status" value="1"/>
</dbReference>
<dbReference type="GO" id="GO:0016209">
    <property type="term" value="F:antioxidant activity"/>
    <property type="evidence" value="ECO:0007669"/>
    <property type="project" value="InterPro"/>
</dbReference>
<dbReference type="AlphaFoldDB" id="A0A8T4HA60"/>
<evidence type="ECO:0000313" key="4">
    <source>
        <dbReference type="Proteomes" id="UP000679691"/>
    </source>
</evidence>
<dbReference type="GO" id="GO:0016491">
    <property type="term" value="F:oxidoreductase activity"/>
    <property type="evidence" value="ECO:0007669"/>
    <property type="project" value="InterPro"/>
</dbReference>
<dbReference type="EMBL" id="JAGKSB010000012">
    <property type="protein sequence ID" value="MBP3944000.1"/>
    <property type="molecule type" value="Genomic_DNA"/>
</dbReference>
<accession>A0A8T4HA60</accession>
<dbReference type="InterPro" id="IPR036249">
    <property type="entry name" value="Thioredoxin-like_sf"/>
</dbReference>
<dbReference type="Gene3D" id="3.40.30.10">
    <property type="entry name" value="Glutaredoxin"/>
    <property type="match status" value="1"/>
</dbReference>
<evidence type="ECO:0000256" key="1">
    <source>
        <dbReference type="SAM" id="MobiDB-lite"/>
    </source>
</evidence>
<feature type="domain" description="Thioredoxin" evidence="2">
    <location>
        <begin position="54"/>
        <end position="195"/>
    </location>
</feature>